<dbReference type="Gene3D" id="3.40.630.10">
    <property type="entry name" value="Zn peptidases"/>
    <property type="match status" value="1"/>
</dbReference>
<dbReference type="InterPro" id="IPR010964">
    <property type="entry name" value="M20A_pepV-rel"/>
</dbReference>
<protein>
    <submittedName>
        <fullName evidence="9">M20 family peptidase</fullName>
    </submittedName>
</protein>
<evidence type="ECO:0000256" key="4">
    <source>
        <dbReference type="ARBA" id="ARBA00022723"/>
    </source>
</evidence>
<evidence type="ECO:0000256" key="3">
    <source>
        <dbReference type="ARBA" id="ARBA00022670"/>
    </source>
</evidence>
<evidence type="ECO:0000313" key="10">
    <source>
        <dbReference type="Proteomes" id="UP000446866"/>
    </source>
</evidence>
<dbReference type="SUPFAM" id="SSF53187">
    <property type="entry name" value="Zn-dependent exopeptidases"/>
    <property type="match status" value="1"/>
</dbReference>
<gene>
    <name evidence="9" type="ORF">D0435_00390</name>
</gene>
<reference evidence="9 10" key="1">
    <citation type="submission" date="2018-08" db="EMBL/GenBank/DDBJ databases">
        <title>Murine metabolic-syndrome-specific gut microbial biobank.</title>
        <authorList>
            <person name="Liu C."/>
        </authorList>
    </citation>
    <scope>NUCLEOTIDE SEQUENCE [LARGE SCALE GENOMIC DNA]</scope>
    <source>
        <strain evidence="9 10">28</strain>
    </source>
</reference>
<comment type="similarity">
    <text evidence="2">Belongs to the peptidase M20A family.</text>
</comment>
<dbReference type="Pfam" id="PF01546">
    <property type="entry name" value="Peptidase_M20"/>
    <property type="match status" value="1"/>
</dbReference>
<sequence length="452" mass="50267">MEISAVKSYIAGQREFMIRDLAGFVRIPSITENRKEVRQALRYILKLARDMGFSAKSVLDEQVGVIELGDGDETVGILAHVDVVPPGNLAAWQTPPFVLVQKDSKLYGRGTLDDKGAIIASLYAMKAIKDSGMPVHKKIQLILGTQEEGEWSDMDAYVKQYPLPDYGFTPDGEFPLCNIEKGCMTMCLSFPVEQISESGLFLTELFADSAVNTVPGSCTAKLFQYEEGKKIREEVINIEGKSAHACQPEKGQNAIFLMAQKLKTYSLEEGTIWMSLKRLEEWFSDLYGEGIGLSNEKQYINGEYVDRNVFSPTRICTTDDALEVYVDIRYAYGTDDRKLIGKITSLLESCGGKVQVITNMPAVYVSKDRPFMHAFGQAYEEGCGRKNEFVLAYGGSYAKAMPNIVSWGPIFPGDEDTCHAENEYITETCLLENAIIFTAALAKITLSEKSFK</sequence>
<dbReference type="GO" id="GO:0006508">
    <property type="term" value="P:proteolysis"/>
    <property type="evidence" value="ECO:0007669"/>
    <property type="project" value="UniProtKB-KW"/>
</dbReference>
<dbReference type="Gene3D" id="3.30.70.360">
    <property type="match status" value="2"/>
</dbReference>
<dbReference type="InterPro" id="IPR002933">
    <property type="entry name" value="Peptidase_M20"/>
</dbReference>
<evidence type="ECO:0000256" key="1">
    <source>
        <dbReference type="ARBA" id="ARBA00001947"/>
    </source>
</evidence>
<keyword evidence="5" id="KW-0378">Hydrolase</keyword>
<dbReference type="PANTHER" id="PTHR43808">
    <property type="entry name" value="ACETYLORNITHINE DEACETYLASE"/>
    <property type="match status" value="1"/>
</dbReference>
<dbReference type="RefSeq" id="WP_160200433.1">
    <property type="nucleotide sequence ID" value="NZ_QXWK01000001.1"/>
</dbReference>
<evidence type="ECO:0000256" key="2">
    <source>
        <dbReference type="ARBA" id="ARBA00006247"/>
    </source>
</evidence>
<keyword evidence="8" id="KW-0482">Metalloprotease</keyword>
<evidence type="ECO:0000256" key="8">
    <source>
        <dbReference type="ARBA" id="ARBA00023049"/>
    </source>
</evidence>
<dbReference type="GO" id="GO:0008270">
    <property type="term" value="F:zinc ion binding"/>
    <property type="evidence" value="ECO:0007669"/>
    <property type="project" value="InterPro"/>
</dbReference>
<dbReference type="PROSITE" id="PS00758">
    <property type="entry name" value="ARGE_DAPE_CPG2_1"/>
    <property type="match status" value="1"/>
</dbReference>
<proteinExistence type="inferred from homology"/>
<dbReference type="NCBIfam" id="TIGR01887">
    <property type="entry name" value="dipeptidaselike"/>
    <property type="match status" value="1"/>
</dbReference>
<dbReference type="PANTHER" id="PTHR43808:SF31">
    <property type="entry name" value="N-ACETYL-L-CITRULLINE DEACETYLASE"/>
    <property type="match status" value="1"/>
</dbReference>
<dbReference type="GO" id="GO:0016805">
    <property type="term" value="F:dipeptidase activity"/>
    <property type="evidence" value="ECO:0007669"/>
    <property type="project" value="UniProtKB-KW"/>
</dbReference>
<evidence type="ECO:0000256" key="7">
    <source>
        <dbReference type="ARBA" id="ARBA00022997"/>
    </source>
</evidence>
<dbReference type="GO" id="GO:0006526">
    <property type="term" value="P:L-arginine biosynthetic process"/>
    <property type="evidence" value="ECO:0007669"/>
    <property type="project" value="TreeGrafter"/>
</dbReference>
<dbReference type="InterPro" id="IPR036264">
    <property type="entry name" value="Bact_exopeptidase_dim_dom"/>
</dbReference>
<keyword evidence="3" id="KW-0645">Protease</keyword>
<dbReference type="GO" id="GO:0008237">
    <property type="term" value="F:metallopeptidase activity"/>
    <property type="evidence" value="ECO:0007669"/>
    <property type="project" value="UniProtKB-KW"/>
</dbReference>
<dbReference type="SUPFAM" id="SSF55031">
    <property type="entry name" value="Bacterial exopeptidase dimerisation domain"/>
    <property type="match status" value="1"/>
</dbReference>
<dbReference type="InterPro" id="IPR050072">
    <property type="entry name" value="Peptidase_M20A"/>
</dbReference>
<dbReference type="Proteomes" id="UP000446866">
    <property type="component" value="Unassembled WGS sequence"/>
</dbReference>
<dbReference type="EMBL" id="QXWK01000001">
    <property type="protein sequence ID" value="NBH60133.1"/>
    <property type="molecule type" value="Genomic_DNA"/>
</dbReference>
<dbReference type="AlphaFoldDB" id="A0A845QHD3"/>
<comment type="caution">
    <text evidence="9">The sequence shown here is derived from an EMBL/GenBank/DDBJ whole genome shotgun (WGS) entry which is preliminary data.</text>
</comment>
<dbReference type="GO" id="GO:0008777">
    <property type="term" value="F:acetylornithine deacetylase activity"/>
    <property type="evidence" value="ECO:0007669"/>
    <property type="project" value="TreeGrafter"/>
</dbReference>
<dbReference type="InterPro" id="IPR001261">
    <property type="entry name" value="ArgE/DapE_CS"/>
</dbReference>
<keyword evidence="4" id="KW-0479">Metal-binding</keyword>
<keyword evidence="7" id="KW-0224">Dipeptidase</keyword>
<comment type="cofactor">
    <cofactor evidence="1">
        <name>Zn(2+)</name>
        <dbReference type="ChEBI" id="CHEBI:29105"/>
    </cofactor>
</comment>
<keyword evidence="10" id="KW-1185">Reference proteome</keyword>
<accession>A0A845QHD3</accession>
<evidence type="ECO:0000313" key="9">
    <source>
        <dbReference type="EMBL" id="NBH60133.1"/>
    </source>
</evidence>
<keyword evidence="6" id="KW-0862">Zinc</keyword>
<evidence type="ECO:0000256" key="6">
    <source>
        <dbReference type="ARBA" id="ARBA00022833"/>
    </source>
</evidence>
<evidence type="ECO:0000256" key="5">
    <source>
        <dbReference type="ARBA" id="ARBA00022801"/>
    </source>
</evidence>
<organism evidence="9 10">
    <name type="scientific">Anaerotruncus colihominis</name>
    <dbReference type="NCBI Taxonomy" id="169435"/>
    <lineage>
        <taxon>Bacteria</taxon>
        <taxon>Bacillati</taxon>
        <taxon>Bacillota</taxon>
        <taxon>Clostridia</taxon>
        <taxon>Eubacteriales</taxon>
        <taxon>Oscillospiraceae</taxon>
        <taxon>Anaerotruncus</taxon>
    </lineage>
</organism>
<name>A0A845QHD3_9FIRM</name>